<comment type="caution">
    <text evidence="1">The sequence shown here is derived from an EMBL/GenBank/DDBJ whole genome shotgun (WGS) entry which is preliminary data.</text>
</comment>
<dbReference type="SUPFAM" id="SSF53850">
    <property type="entry name" value="Periplasmic binding protein-like II"/>
    <property type="match status" value="1"/>
</dbReference>
<evidence type="ECO:0000313" key="2">
    <source>
        <dbReference type="Proteomes" id="UP000547209"/>
    </source>
</evidence>
<dbReference type="InterPro" id="IPR050490">
    <property type="entry name" value="Bact_solute-bd_prot1"/>
</dbReference>
<name>A0A7X0VD63_9BACL</name>
<dbReference type="Pfam" id="PF01547">
    <property type="entry name" value="SBP_bac_1"/>
    <property type="match status" value="1"/>
</dbReference>
<dbReference type="AlphaFoldDB" id="A0A7X0VD63"/>
<dbReference type="RefSeq" id="WP_185140769.1">
    <property type="nucleotide sequence ID" value="NZ_JACJVP010000001.1"/>
</dbReference>
<dbReference type="InterPro" id="IPR006059">
    <property type="entry name" value="SBP"/>
</dbReference>
<keyword evidence="2" id="KW-1185">Reference proteome</keyword>
<dbReference type="Proteomes" id="UP000547209">
    <property type="component" value="Unassembled WGS sequence"/>
</dbReference>
<evidence type="ECO:0000313" key="1">
    <source>
        <dbReference type="EMBL" id="MBB6669356.1"/>
    </source>
</evidence>
<protein>
    <submittedName>
        <fullName evidence="1">Extracellular solute-binding protein</fullName>
    </submittedName>
</protein>
<gene>
    <name evidence="1" type="ORF">H7C19_01505</name>
</gene>
<proteinExistence type="predicted"/>
<accession>A0A7X0VD63</accession>
<organism evidence="1 2">
    <name type="scientific">Cohnella nanjingensis</name>
    <dbReference type="NCBI Taxonomy" id="1387779"/>
    <lineage>
        <taxon>Bacteria</taxon>
        <taxon>Bacillati</taxon>
        <taxon>Bacillota</taxon>
        <taxon>Bacilli</taxon>
        <taxon>Bacillales</taxon>
        <taxon>Paenibacillaceae</taxon>
        <taxon>Cohnella</taxon>
    </lineage>
</organism>
<dbReference type="Gene3D" id="3.40.190.10">
    <property type="entry name" value="Periplasmic binding protein-like II"/>
    <property type="match status" value="2"/>
</dbReference>
<dbReference type="EMBL" id="JACJVP010000001">
    <property type="protein sequence ID" value="MBB6669356.1"/>
    <property type="molecule type" value="Genomic_DNA"/>
</dbReference>
<dbReference type="PANTHER" id="PTHR43649:SF12">
    <property type="entry name" value="DIACETYLCHITOBIOSE BINDING PROTEIN DASA"/>
    <property type="match status" value="1"/>
</dbReference>
<sequence>MLWKEYEKMTNVHIQWEPQIPFQNLSEKLNITLAGGDYPDAFYGAGSAITPADMLKYGGEGVFLKLNDLIDKYAPNVKKLFDENPDIKKGYTMADGNIYSFPTVVEPDYMSVRMGRRIWLKKQWLDQLGIPEPKTADDFYNMLKTIKEKDPAGGGNTIAFSGFGAIDPLISYLAGAWGLYNRGLSNPNIDIDPKTNDIRFIPTAPEYKEILQYINKLYNEKLLWSNLFDGDFAKLIAEGSKGNMFAVFSQDPKKVFNLDGYIGVPAIKGTSGDPLYVSVGSPILWSGAFILTDKAKNPETLVRWIDHLYSDEGRKCFSWASKARPMKRNRTERSIISTASKIRRMA</sequence>
<reference evidence="1 2" key="1">
    <citation type="submission" date="2020-08" db="EMBL/GenBank/DDBJ databases">
        <title>Cohnella phylogeny.</title>
        <authorList>
            <person name="Dunlap C."/>
        </authorList>
    </citation>
    <scope>NUCLEOTIDE SEQUENCE [LARGE SCALE GENOMIC DNA]</scope>
    <source>
        <strain evidence="1 2">DSM 28246</strain>
    </source>
</reference>
<dbReference type="PANTHER" id="PTHR43649">
    <property type="entry name" value="ARABINOSE-BINDING PROTEIN-RELATED"/>
    <property type="match status" value="1"/>
</dbReference>